<proteinExistence type="predicted"/>
<sequence>MGEKVLHCLGYIKTWEEYFVWLFLRNSNSDSHSLSSIFSISLPLYYLFLWDLSLIVLLISFVQTRGVYLILTLSLVSSTSRLLENFFLIVKVRQTDRYFNRLVLDL</sequence>
<feature type="transmembrane region" description="Helical" evidence="1">
    <location>
        <begin position="44"/>
        <end position="62"/>
    </location>
</feature>
<keyword evidence="1" id="KW-0472">Membrane</keyword>
<evidence type="ECO:0000313" key="2">
    <source>
        <dbReference type="EMBL" id="PYI01335.1"/>
    </source>
</evidence>
<keyword evidence="1" id="KW-1133">Transmembrane helix</keyword>
<dbReference type="VEuPathDB" id="FungiDB:BO78DRAFT_18426"/>
<dbReference type="EMBL" id="KZ826418">
    <property type="protein sequence ID" value="PYI01335.1"/>
    <property type="molecule type" value="Genomic_DNA"/>
</dbReference>
<evidence type="ECO:0000313" key="3">
    <source>
        <dbReference type="Proteomes" id="UP000248423"/>
    </source>
</evidence>
<keyword evidence="1" id="KW-0812">Transmembrane</keyword>
<organism evidence="2 3">
    <name type="scientific">Aspergillus sclerotiicarbonarius (strain CBS 121057 / IBT 28362)</name>
    <dbReference type="NCBI Taxonomy" id="1448318"/>
    <lineage>
        <taxon>Eukaryota</taxon>
        <taxon>Fungi</taxon>
        <taxon>Dikarya</taxon>
        <taxon>Ascomycota</taxon>
        <taxon>Pezizomycotina</taxon>
        <taxon>Eurotiomycetes</taxon>
        <taxon>Eurotiomycetidae</taxon>
        <taxon>Eurotiales</taxon>
        <taxon>Aspergillaceae</taxon>
        <taxon>Aspergillus</taxon>
        <taxon>Aspergillus subgen. Circumdati</taxon>
    </lineage>
</organism>
<accession>A0A319DYY7</accession>
<dbReference type="Proteomes" id="UP000248423">
    <property type="component" value="Unassembled WGS sequence"/>
</dbReference>
<evidence type="ECO:0000256" key="1">
    <source>
        <dbReference type="SAM" id="Phobius"/>
    </source>
</evidence>
<protein>
    <submittedName>
        <fullName evidence="2">Uncharacterized protein</fullName>
    </submittedName>
</protein>
<keyword evidence="3" id="KW-1185">Reference proteome</keyword>
<name>A0A319DYY7_ASPSB</name>
<reference evidence="2 3" key="1">
    <citation type="submission" date="2018-02" db="EMBL/GenBank/DDBJ databases">
        <title>The genomes of Aspergillus section Nigri reveals drivers in fungal speciation.</title>
        <authorList>
            <consortium name="DOE Joint Genome Institute"/>
            <person name="Vesth T.C."/>
            <person name="Nybo J."/>
            <person name="Theobald S."/>
            <person name="Brandl J."/>
            <person name="Frisvad J.C."/>
            <person name="Nielsen K.F."/>
            <person name="Lyhne E.K."/>
            <person name="Kogle M.E."/>
            <person name="Kuo A."/>
            <person name="Riley R."/>
            <person name="Clum A."/>
            <person name="Nolan M."/>
            <person name="Lipzen A."/>
            <person name="Salamov A."/>
            <person name="Henrissat B."/>
            <person name="Wiebenga A."/>
            <person name="De vries R.P."/>
            <person name="Grigoriev I.V."/>
            <person name="Mortensen U.H."/>
            <person name="Andersen M.R."/>
            <person name="Baker S.E."/>
        </authorList>
    </citation>
    <scope>NUCLEOTIDE SEQUENCE [LARGE SCALE GENOMIC DNA]</scope>
    <source>
        <strain evidence="2 3">CBS 121057</strain>
    </source>
</reference>
<dbReference type="AlphaFoldDB" id="A0A319DYY7"/>
<gene>
    <name evidence="2" type="ORF">BO78DRAFT_18426</name>
</gene>